<dbReference type="RefSeq" id="WP_103066478.1">
    <property type="nucleotide sequence ID" value="NZ_REFG01000003.1"/>
</dbReference>
<keyword evidence="8" id="KW-1185">Reference proteome</keyword>
<reference evidence="7 8" key="1">
    <citation type="submission" date="2018-10" db="EMBL/GenBank/DDBJ databases">
        <title>Genomic Encyclopedia of Type Strains, Phase IV (KMG-IV): sequencing the most valuable type-strain genomes for metagenomic binning, comparative biology and taxonomic classification.</title>
        <authorList>
            <person name="Goeker M."/>
        </authorList>
    </citation>
    <scope>NUCLEOTIDE SEQUENCE [LARGE SCALE GENOMIC DNA]</scope>
    <source>
        <strain evidence="7 8">DSM 13574</strain>
    </source>
</reference>
<feature type="domain" description="Glycosyl hydrolases family 2 sugar binding" evidence="6">
    <location>
        <begin position="22"/>
        <end position="140"/>
    </location>
</feature>
<dbReference type="PANTHER" id="PTHR42732">
    <property type="entry name" value="BETA-GALACTOSIDASE"/>
    <property type="match status" value="1"/>
</dbReference>
<dbReference type="Proteomes" id="UP000279669">
    <property type="component" value="Unassembled WGS sequence"/>
</dbReference>
<evidence type="ECO:0000313" key="8">
    <source>
        <dbReference type="Proteomes" id="UP000279669"/>
    </source>
</evidence>
<proteinExistence type="inferred from homology"/>
<keyword evidence="2 7" id="KW-0378">Hydrolase</keyword>
<keyword evidence="3" id="KW-0326">Glycosidase</keyword>
<dbReference type="Gene3D" id="3.20.20.80">
    <property type="entry name" value="Glycosidases"/>
    <property type="match status" value="1"/>
</dbReference>
<dbReference type="EMBL" id="REFG01000003">
    <property type="protein sequence ID" value="RMA75388.1"/>
    <property type="molecule type" value="Genomic_DNA"/>
</dbReference>
<dbReference type="InterPro" id="IPR006104">
    <property type="entry name" value="Glyco_hydro_2_N"/>
</dbReference>
<evidence type="ECO:0000256" key="2">
    <source>
        <dbReference type="ARBA" id="ARBA00022801"/>
    </source>
</evidence>
<evidence type="ECO:0000259" key="4">
    <source>
        <dbReference type="Pfam" id="PF00703"/>
    </source>
</evidence>
<evidence type="ECO:0000313" key="7">
    <source>
        <dbReference type="EMBL" id="RMA75388.1"/>
    </source>
</evidence>
<name>A0ABX9UEA8_9BACT</name>
<evidence type="ECO:0000259" key="5">
    <source>
        <dbReference type="Pfam" id="PF02836"/>
    </source>
</evidence>
<dbReference type="SUPFAM" id="SSF49785">
    <property type="entry name" value="Galactose-binding domain-like"/>
    <property type="match status" value="1"/>
</dbReference>
<evidence type="ECO:0000259" key="6">
    <source>
        <dbReference type="Pfam" id="PF02837"/>
    </source>
</evidence>
<evidence type="ECO:0000256" key="3">
    <source>
        <dbReference type="ARBA" id="ARBA00023295"/>
    </source>
</evidence>
<gene>
    <name evidence="7" type="ORF">C8D75_0915</name>
</gene>
<dbReference type="SUPFAM" id="SSF51445">
    <property type="entry name" value="(Trans)glycosidases"/>
    <property type="match status" value="1"/>
</dbReference>
<dbReference type="GO" id="GO:0016787">
    <property type="term" value="F:hydrolase activity"/>
    <property type="evidence" value="ECO:0007669"/>
    <property type="project" value="UniProtKB-KW"/>
</dbReference>
<dbReference type="InterPro" id="IPR017853">
    <property type="entry name" value="GH"/>
</dbReference>
<dbReference type="PRINTS" id="PR00132">
    <property type="entry name" value="GLHYDRLASE2"/>
</dbReference>
<comment type="caution">
    <text evidence="7">The sequence shown here is derived from an EMBL/GenBank/DDBJ whole genome shotgun (WGS) entry which is preliminary data.</text>
</comment>
<dbReference type="SUPFAM" id="SSF49303">
    <property type="entry name" value="beta-Galactosidase/glucuronidase domain"/>
    <property type="match status" value="1"/>
</dbReference>
<dbReference type="Pfam" id="PF00703">
    <property type="entry name" value="Glyco_hydro_2"/>
    <property type="match status" value="1"/>
</dbReference>
<dbReference type="Gene3D" id="2.60.40.10">
    <property type="entry name" value="Immunoglobulins"/>
    <property type="match status" value="1"/>
</dbReference>
<evidence type="ECO:0000256" key="1">
    <source>
        <dbReference type="ARBA" id="ARBA00007401"/>
    </source>
</evidence>
<dbReference type="InterPro" id="IPR006102">
    <property type="entry name" value="Ig-like_GH2"/>
</dbReference>
<dbReference type="InterPro" id="IPR013783">
    <property type="entry name" value="Ig-like_fold"/>
</dbReference>
<feature type="domain" description="Glycoside hydrolase family 2 immunoglobulin-like beta-sandwich" evidence="4">
    <location>
        <begin position="184"/>
        <end position="287"/>
    </location>
</feature>
<organism evidence="7 8">
    <name type="scientific">Petrotoga olearia</name>
    <dbReference type="NCBI Taxonomy" id="156203"/>
    <lineage>
        <taxon>Bacteria</taxon>
        <taxon>Thermotogati</taxon>
        <taxon>Thermotogota</taxon>
        <taxon>Thermotogae</taxon>
        <taxon>Petrotogales</taxon>
        <taxon>Petrotogaceae</taxon>
        <taxon>Petrotoga</taxon>
    </lineage>
</organism>
<accession>A0ABX9UEA8</accession>
<sequence>MDKIARCEYPRPNFKRDQWLCLNGTWEFEFDDQNKGEGEKWFQNHNFTKKIEVPFCYQSKLSGIDDKNHHDYLWYKRIFSLPKTWKNKKIKLNFGAVDYIAKVWINGKFVGNHIGGNTPFSFDITNELKWDDEEKIVVKVEDRTCDPSQARGKQSWTGKPFACWYTNTTGIWQTVWLEPVNNEHIEKIRLTPNIDKAKVLIEAILSPEAIGNTLYIDIKFEDSKILESSIFCQDRIIQIELNVLSKDFEWGMKLWSPEEPNLYEIFFKLIDNKGEMKDLVMSYFGMRKVSTKGGKFLLNNRPFYQKLVLDQGYFPESLLTPPSEEAIINDIKLTKNFGYNGVRKHQKVEDPLYLYWCDKLGLLVWGEMASFYQFNSESCNQYLREWQEIIDRDYNHPSIVVWTPFNESWGVPNILTDKKQQKFTKSVVNLIKSLDQTRLVVSNDGWEHTETDLCTIHDYRQESTEFLKVYSDKNEVVKGCPAGKFIFSEGYNYSDQPVLITEYGGTAFLKDEGWGYGNKVSSEEEFLKRFSQLTQAIKSIDYIVGYCYTQLTDVEQEMNGLLTYDRRFKIDPNKIKAVNDE</sequence>
<dbReference type="InterPro" id="IPR006101">
    <property type="entry name" value="Glyco_hydro_2"/>
</dbReference>
<dbReference type="PANTHER" id="PTHR42732:SF3">
    <property type="entry name" value="HYDROLASE"/>
    <property type="match status" value="1"/>
</dbReference>
<comment type="similarity">
    <text evidence="1">Belongs to the glycosyl hydrolase 2 family.</text>
</comment>
<dbReference type="InterPro" id="IPR008979">
    <property type="entry name" value="Galactose-bd-like_sf"/>
</dbReference>
<feature type="domain" description="Glycoside hydrolase family 2 catalytic" evidence="5">
    <location>
        <begin position="292"/>
        <end position="508"/>
    </location>
</feature>
<dbReference type="InterPro" id="IPR036156">
    <property type="entry name" value="Beta-gal/glucu_dom_sf"/>
</dbReference>
<dbReference type="Pfam" id="PF02837">
    <property type="entry name" value="Glyco_hydro_2_N"/>
    <property type="match status" value="1"/>
</dbReference>
<dbReference type="InterPro" id="IPR006103">
    <property type="entry name" value="Glyco_hydro_2_cat"/>
</dbReference>
<protein>
    <submittedName>
        <fullName evidence="7">Glycosyl hydrolase family 2</fullName>
    </submittedName>
</protein>
<dbReference type="InterPro" id="IPR051913">
    <property type="entry name" value="GH2_Domain-Containing"/>
</dbReference>
<dbReference type="Pfam" id="PF02836">
    <property type="entry name" value="Glyco_hydro_2_C"/>
    <property type="match status" value="1"/>
</dbReference>
<dbReference type="Gene3D" id="2.60.120.260">
    <property type="entry name" value="Galactose-binding domain-like"/>
    <property type="match status" value="1"/>
</dbReference>